<evidence type="ECO:0000313" key="2">
    <source>
        <dbReference type="EMBL" id="MFC3681697.1"/>
    </source>
</evidence>
<feature type="chain" id="PRO_5046909824" description="Outer membrane protein beta-barrel domain-containing protein" evidence="1">
    <location>
        <begin position="21"/>
        <end position="302"/>
    </location>
</feature>
<evidence type="ECO:0008006" key="4">
    <source>
        <dbReference type="Google" id="ProtNLM"/>
    </source>
</evidence>
<sequence length="302" mass="33877">MKTHSLSALVLIAVGHIAIANENENDADTNSYIPKPPAGAFVVTYFDSAAITNLNGVEPAPEATQVDTYLKVPLGVSGDLTQGLWVYQFTFREREFRFDNTPSSTKQRLYDIAFPLSYIVEHDKNSRWVFNLSPGVKSSLEYFGSDDLAMNAVAQYSSKGQYHGYNLGLVYTHRFGEGKFVPLMNYRYRSGKTVSMVVGFPFSRLSYAPSFGQHYFAKLTPEGGSWHVYNKGNKKQSYQFEQQGFRLGLGAEYQLTGPLWLGAEAGVQFKQQLTLDNDQGQSGTLELEDSNYLQLTAKLRFR</sequence>
<name>A0ABV7VXX2_9GAMM</name>
<evidence type="ECO:0000313" key="3">
    <source>
        <dbReference type="Proteomes" id="UP001595722"/>
    </source>
</evidence>
<proteinExistence type="predicted"/>
<protein>
    <recommendedName>
        <fullName evidence="4">Outer membrane protein beta-barrel domain-containing protein</fullName>
    </recommendedName>
</protein>
<keyword evidence="3" id="KW-1185">Reference proteome</keyword>
<organism evidence="2 3">
    <name type="scientific">Bacterioplanoides pacificum</name>
    <dbReference type="NCBI Taxonomy" id="1171596"/>
    <lineage>
        <taxon>Bacteria</taxon>
        <taxon>Pseudomonadati</taxon>
        <taxon>Pseudomonadota</taxon>
        <taxon>Gammaproteobacteria</taxon>
        <taxon>Oceanospirillales</taxon>
        <taxon>Oceanospirillaceae</taxon>
        <taxon>Bacterioplanoides</taxon>
    </lineage>
</organism>
<reference evidence="3" key="1">
    <citation type="journal article" date="2019" name="Int. J. Syst. Evol. Microbiol.">
        <title>The Global Catalogue of Microorganisms (GCM) 10K type strain sequencing project: providing services to taxonomists for standard genome sequencing and annotation.</title>
        <authorList>
            <consortium name="The Broad Institute Genomics Platform"/>
            <consortium name="The Broad Institute Genome Sequencing Center for Infectious Disease"/>
            <person name="Wu L."/>
            <person name="Ma J."/>
        </authorList>
    </citation>
    <scope>NUCLEOTIDE SEQUENCE [LARGE SCALE GENOMIC DNA]</scope>
    <source>
        <strain evidence="3">KCTC 42424</strain>
    </source>
</reference>
<keyword evidence="1" id="KW-0732">Signal</keyword>
<accession>A0ABV7VXX2</accession>
<dbReference type="EMBL" id="JBHRYB010000016">
    <property type="protein sequence ID" value="MFC3681697.1"/>
    <property type="molecule type" value="Genomic_DNA"/>
</dbReference>
<gene>
    <name evidence="2" type="ORF">ACFOMG_16445</name>
</gene>
<comment type="caution">
    <text evidence="2">The sequence shown here is derived from an EMBL/GenBank/DDBJ whole genome shotgun (WGS) entry which is preliminary data.</text>
</comment>
<feature type="signal peptide" evidence="1">
    <location>
        <begin position="1"/>
        <end position="20"/>
    </location>
</feature>
<dbReference type="RefSeq" id="WP_376868264.1">
    <property type="nucleotide sequence ID" value="NZ_JBHRYB010000016.1"/>
</dbReference>
<dbReference type="Proteomes" id="UP001595722">
    <property type="component" value="Unassembled WGS sequence"/>
</dbReference>
<evidence type="ECO:0000256" key="1">
    <source>
        <dbReference type="SAM" id="SignalP"/>
    </source>
</evidence>